<dbReference type="EMBL" id="MEYH01000029">
    <property type="protein sequence ID" value="OGD16606.1"/>
    <property type="molecule type" value="Genomic_DNA"/>
</dbReference>
<dbReference type="InterPro" id="IPR000587">
    <property type="entry name" value="Creatinase_N"/>
</dbReference>
<dbReference type="Pfam" id="PF01321">
    <property type="entry name" value="Creatinase_N"/>
    <property type="match status" value="1"/>
</dbReference>
<dbReference type="Gene3D" id="3.90.230.10">
    <property type="entry name" value="Creatinase/methionine aminopeptidase superfamily"/>
    <property type="match status" value="1"/>
</dbReference>
<dbReference type="Gene3D" id="3.40.350.10">
    <property type="entry name" value="Creatinase/prolidase N-terminal domain"/>
    <property type="match status" value="1"/>
</dbReference>
<dbReference type="Pfam" id="PF00557">
    <property type="entry name" value="Peptidase_M24"/>
    <property type="match status" value="1"/>
</dbReference>
<name>A0A1F5AE14_9BACT</name>
<dbReference type="SUPFAM" id="SSF53092">
    <property type="entry name" value="Creatinase/prolidase N-terminal domain"/>
    <property type="match status" value="1"/>
</dbReference>
<dbReference type="STRING" id="1797291.A2V47_08120"/>
<proteinExistence type="predicted"/>
<evidence type="ECO:0000259" key="2">
    <source>
        <dbReference type="Pfam" id="PF01321"/>
    </source>
</evidence>
<evidence type="ECO:0000259" key="1">
    <source>
        <dbReference type="Pfam" id="PF00557"/>
    </source>
</evidence>
<dbReference type="CDD" id="cd01066">
    <property type="entry name" value="APP_MetAP"/>
    <property type="match status" value="1"/>
</dbReference>
<accession>A0A1F5AE14</accession>
<comment type="caution">
    <text evidence="3">The sequence shown here is derived from an EMBL/GenBank/DDBJ whole genome shotgun (WGS) entry which is preliminary data.</text>
</comment>
<evidence type="ECO:0000313" key="3">
    <source>
        <dbReference type="EMBL" id="OGD16606.1"/>
    </source>
</evidence>
<protein>
    <submittedName>
        <fullName evidence="3">Peptidase M24</fullName>
    </submittedName>
</protein>
<organism evidence="3 4">
    <name type="scientific">Candidatus Sediminicultor quintus</name>
    <dbReference type="NCBI Taxonomy" id="1797291"/>
    <lineage>
        <taxon>Bacteria</taxon>
        <taxon>Pseudomonadati</taxon>
        <taxon>Atribacterota</taxon>
        <taxon>Candidatus Phoenicimicrobiia</taxon>
        <taxon>Candidatus Pheonicimicrobiales</taxon>
        <taxon>Candidatus Phoenicimicrobiaceae</taxon>
        <taxon>Candidatus Sediminicultor</taxon>
    </lineage>
</organism>
<gene>
    <name evidence="3" type="ORF">A2V47_08120</name>
</gene>
<dbReference type="Proteomes" id="UP000177701">
    <property type="component" value="Unassembled WGS sequence"/>
</dbReference>
<reference evidence="3 4" key="1">
    <citation type="journal article" date="2016" name="Nat. Commun.">
        <title>Thousands of microbial genomes shed light on interconnected biogeochemical processes in an aquifer system.</title>
        <authorList>
            <person name="Anantharaman K."/>
            <person name="Brown C.T."/>
            <person name="Hug L.A."/>
            <person name="Sharon I."/>
            <person name="Castelle C.J."/>
            <person name="Probst A.J."/>
            <person name="Thomas B.C."/>
            <person name="Singh A."/>
            <person name="Wilkins M.J."/>
            <person name="Karaoz U."/>
            <person name="Brodie E.L."/>
            <person name="Williams K.H."/>
            <person name="Hubbard S.S."/>
            <person name="Banfield J.F."/>
        </authorList>
    </citation>
    <scope>NUCLEOTIDE SEQUENCE [LARGE SCALE GENOMIC DNA]</scope>
</reference>
<dbReference type="PANTHER" id="PTHR46112:SF3">
    <property type="entry name" value="AMINOPEPTIDASE YPDF"/>
    <property type="match status" value="1"/>
</dbReference>
<dbReference type="InterPro" id="IPR050659">
    <property type="entry name" value="Peptidase_M24B"/>
</dbReference>
<feature type="domain" description="Peptidase M24" evidence="1">
    <location>
        <begin position="141"/>
        <end position="334"/>
    </location>
</feature>
<dbReference type="AlphaFoldDB" id="A0A1F5AE14"/>
<dbReference type="PANTHER" id="PTHR46112">
    <property type="entry name" value="AMINOPEPTIDASE"/>
    <property type="match status" value="1"/>
</dbReference>
<evidence type="ECO:0000313" key="4">
    <source>
        <dbReference type="Proteomes" id="UP000177701"/>
    </source>
</evidence>
<feature type="domain" description="Creatinase N-terminal" evidence="2">
    <location>
        <begin position="12"/>
        <end position="115"/>
    </location>
</feature>
<sequence length="368" mass="42102">MGNNLEVIEKKNRIRNLMVKLNLDAILLRKQWNFSWLTCGGINYVSIATEMGSASLLITADEEYVICNNIEATRMEKEEKLSEQGYKIKPFKWYENREKEMVDEITQGGKVGCDCEFPGIKNISKDLDPLRYSLTPWEVERYKEVGYLTSKAIEETAETIIPGNKECEIIGRLAEKLWSNRLDYITTFCAADERISNFRHPIATEKKIKKRAMLCVNARKWGLIISLTRFVQFGKVPDELRKKYSANVYIDCVLMANTIPGKPAAKAFKKGIEAYKEMGYPEEYQLHHQGGAIGYTGRDYKVNFQTTEMVQENQGFAWNPSIIGSKSEDTMLATSDGPLLLSRPIIFPKLEIKIGGDYIFIRPDILEK</sequence>
<dbReference type="InterPro" id="IPR029149">
    <property type="entry name" value="Creatin/AminoP/Spt16_N"/>
</dbReference>
<dbReference type="SUPFAM" id="SSF55920">
    <property type="entry name" value="Creatinase/aminopeptidase"/>
    <property type="match status" value="1"/>
</dbReference>
<dbReference type="InterPro" id="IPR036005">
    <property type="entry name" value="Creatinase/aminopeptidase-like"/>
</dbReference>
<dbReference type="InterPro" id="IPR000994">
    <property type="entry name" value="Pept_M24"/>
</dbReference>